<keyword evidence="5 12" id="KW-0288">FMN</keyword>
<accession>A0A2J8B1R3</accession>
<dbReference type="RefSeq" id="WP_102892429.1">
    <property type="nucleotide sequence ID" value="NZ_NBZD01000002.1"/>
</dbReference>
<evidence type="ECO:0000256" key="12">
    <source>
        <dbReference type="PIRNR" id="PIRNR006621"/>
    </source>
</evidence>
<dbReference type="InterPro" id="IPR024036">
    <property type="entry name" value="tRNA-dHydroUridine_Synthase_C"/>
</dbReference>
<protein>
    <recommendedName>
        <fullName evidence="12">tRNA-dihydrouridine synthase</fullName>
        <ecNumber evidence="12">1.3.1.-</ecNumber>
    </recommendedName>
</protein>
<evidence type="ECO:0000256" key="7">
    <source>
        <dbReference type="ARBA" id="ARBA00022857"/>
    </source>
</evidence>
<feature type="binding site" evidence="14">
    <location>
        <position position="204"/>
    </location>
    <ligand>
        <name>FMN</name>
        <dbReference type="ChEBI" id="CHEBI:58210"/>
    </ligand>
</feature>
<dbReference type="EMBL" id="NBZD01000002">
    <property type="protein sequence ID" value="PNH18721.1"/>
    <property type="molecule type" value="Genomic_DNA"/>
</dbReference>
<feature type="binding site" evidence="14">
    <location>
        <begin position="269"/>
        <end position="270"/>
    </location>
    <ligand>
        <name>FMN</name>
        <dbReference type="ChEBI" id="CHEBI:58210"/>
    </ligand>
</feature>
<dbReference type="InterPro" id="IPR013785">
    <property type="entry name" value="Aldolase_TIM"/>
</dbReference>
<dbReference type="InterPro" id="IPR004652">
    <property type="entry name" value="DusB-like"/>
</dbReference>
<dbReference type="GO" id="GO:0050660">
    <property type="term" value="F:flavin adenine dinucleotide binding"/>
    <property type="evidence" value="ECO:0007669"/>
    <property type="project" value="InterPro"/>
</dbReference>
<keyword evidence="6 12" id="KW-0819">tRNA processing</keyword>
<name>A0A2J8B1R3_9FIRM</name>
<evidence type="ECO:0000256" key="13">
    <source>
        <dbReference type="PIRSR" id="PIRSR006621-1"/>
    </source>
</evidence>
<comment type="catalytic activity">
    <reaction evidence="11">
        <text>a 5,6-dihydrouridine in tRNA + NAD(+) = a uridine in tRNA + NADH + H(+)</text>
        <dbReference type="Rhea" id="RHEA:54452"/>
        <dbReference type="Rhea" id="RHEA-COMP:13339"/>
        <dbReference type="Rhea" id="RHEA-COMP:13887"/>
        <dbReference type="ChEBI" id="CHEBI:15378"/>
        <dbReference type="ChEBI" id="CHEBI:57540"/>
        <dbReference type="ChEBI" id="CHEBI:57945"/>
        <dbReference type="ChEBI" id="CHEBI:65315"/>
        <dbReference type="ChEBI" id="CHEBI:74443"/>
    </reaction>
</comment>
<dbReference type="InterPro" id="IPR035587">
    <property type="entry name" value="DUS-like_FMN-bd"/>
</dbReference>
<keyword evidence="7" id="KW-0521">NADP</keyword>
<feature type="active site" description="Proton donor" evidence="13">
    <location>
        <position position="132"/>
    </location>
</feature>
<comment type="similarity">
    <text evidence="12">Belongs to the dus family.</text>
</comment>
<evidence type="ECO:0000256" key="14">
    <source>
        <dbReference type="PIRSR" id="PIRSR006621-2"/>
    </source>
</evidence>
<dbReference type="InterPro" id="IPR001269">
    <property type="entry name" value="DUS_fam"/>
</dbReference>
<feature type="binding site" evidence="14">
    <location>
        <position position="174"/>
    </location>
    <ligand>
        <name>FMN</name>
        <dbReference type="ChEBI" id="CHEBI:58210"/>
    </ligand>
</feature>
<keyword evidence="3" id="KW-0820">tRNA-binding</keyword>
<keyword evidence="8" id="KW-0694">RNA-binding</keyword>
<dbReference type="GO" id="GO:0000049">
    <property type="term" value="F:tRNA binding"/>
    <property type="evidence" value="ECO:0007669"/>
    <property type="project" value="UniProtKB-KW"/>
</dbReference>
<evidence type="ECO:0000256" key="11">
    <source>
        <dbReference type="ARBA" id="ARBA00048802"/>
    </source>
</evidence>
<evidence type="ECO:0000256" key="6">
    <source>
        <dbReference type="ARBA" id="ARBA00022694"/>
    </source>
</evidence>
<dbReference type="AlphaFoldDB" id="A0A2J8B1R3"/>
<evidence type="ECO:0000256" key="1">
    <source>
        <dbReference type="ARBA" id="ARBA00001917"/>
    </source>
</evidence>
<dbReference type="InterPro" id="IPR018517">
    <property type="entry name" value="tRNA_hU_synthase_CS"/>
</dbReference>
<comment type="catalytic activity">
    <reaction evidence="10">
        <text>a 5,6-dihydrouridine in tRNA + NADP(+) = a uridine in tRNA + NADPH + H(+)</text>
        <dbReference type="Rhea" id="RHEA:23624"/>
        <dbReference type="Rhea" id="RHEA-COMP:13339"/>
        <dbReference type="Rhea" id="RHEA-COMP:13887"/>
        <dbReference type="ChEBI" id="CHEBI:15378"/>
        <dbReference type="ChEBI" id="CHEBI:57783"/>
        <dbReference type="ChEBI" id="CHEBI:58349"/>
        <dbReference type="ChEBI" id="CHEBI:65315"/>
        <dbReference type="ChEBI" id="CHEBI:74443"/>
    </reaction>
</comment>
<proteinExistence type="inferred from homology"/>
<dbReference type="Pfam" id="PF01207">
    <property type="entry name" value="Dus"/>
    <property type="match status" value="1"/>
</dbReference>
<dbReference type="PANTHER" id="PTHR45846">
    <property type="entry name" value="TRNA-DIHYDROURIDINE(47) SYNTHASE [NAD(P)(+)]-LIKE"/>
    <property type="match status" value="1"/>
</dbReference>
<dbReference type="Gene3D" id="3.20.20.70">
    <property type="entry name" value="Aldolase class I"/>
    <property type="match status" value="1"/>
</dbReference>
<evidence type="ECO:0000256" key="8">
    <source>
        <dbReference type="ARBA" id="ARBA00022884"/>
    </source>
</evidence>
<evidence type="ECO:0000256" key="4">
    <source>
        <dbReference type="ARBA" id="ARBA00022630"/>
    </source>
</evidence>
<keyword evidence="14" id="KW-0547">Nucleotide-binding</keyword>
<keyword evidence="4 12" id="KW-0285">Flavoprotein</keyword>
<evidence type="ECO:0000256" key="3">
    <source>
        <dbReference type="ARBA" id="ARBA00022555"/>
    </source>
</evidence>
<dbReference type="GO" id="GO:0017150">
    <property type="term" value="F:tRNA dihydrouridine synthase activity"/>
    <property type="evidence" value="ECO:0007669"/>
    <property type="project" value="InterPro"/>
</dbReference>
<dbReference type="Proteomes" id="UP000236394">
    <property type="component" value="Unassembled WGS sequence"/>
</dbReference>
<organism evidence="16 17">
    <name type="scientific">Mageeibacillus indolicus</name>
    <dbReference type="NCBI Taxonomy" id="884684"/>
    <lineage>
        <taxon>Bacteria</taxon>
        <taxon>Bacillati</taxon>
        <taxon>Bacillota</taxon>
        <taxon>Clostridia</taxon>
        <taxon>Eubacteriales</taxon>
        <taxon>Oscillospiraceae</taxon>
        <taxon>Mageeibacillus</taxon>
    </lineage>
</organism>
<evidence type="ECO:0000256" key="2">
    <source>
        <dbReference type="ARBA" id="ARBA00002790"/>
    </source>
</evidence>
<evidence type="ECO:0000256" key="10">
    <source>
        <dbReference type="ARBA" id="ARBA00048205"/>
    </source>
</evidence>
<comment type="function">
    <text evidence="2 12">Catalyzes the synthesis of 5,6-dihydrouridine (D), a modified base found in the D-loop of most tRNAs, via the reduction of the C5-C6 double bond in target uridines.</text>
</comment>
<evidence type="ECO:0000259" key="15">
    <source>
        <dbReference type="Pfam" id="PF01207"/>
    </source>
</evidence>
<evidence type="ECO:0000313" key="17">
    <source>
        <dbReference type="Proteomes" id="UP000236394"/>
    </source>
</evidence>
<evidence type="ECO:0000256" key="9">
    <source>
        <dbReference type="ARBA" id="ARBA00023002"/>
    </source>
</evidence>
<dbReference type="SUPFAM" id="SSF51395">
    <property type="entry name" value="FMN-linked oxidoreductases"/>
    <property type="match status" value="1"/>
</dbReference>
<feature type="binding site" evidence="14">
    <location>
        <position position="98"/>
    </location>
    <ligand>
        <name>FMN</name>
        <dbReference type="ChEBI" id="CHEBI:58210"/>
    </ligand>
</feature>
<dbReference type="PROSITE" id="PS01136">
    <property type="entry name" value="UPF0034"/>
    <property type="match status" value="1"/>
</dbReference>
<dbReference type="PIRSF" id="PIRSF006621">
    <property type="entry name" value="Dus"/>
    <property type="match status" value="1"/>
</dbReference>
<evidence type="ECO:0000313" key="16">
    <source>
        <dbReference type="EMBL" id="PNH18721.1"/>
    </source>
</evidence>
<evidence type="ECO:0000256" key="5">
    <source>
        <dbReference type="ARBA" id="ARBA00022643"/>
    </source>
</evidence>
<dbReference type="PANTHER" id="PTHR45846:SF1">
    <property type="entry name" value="TRNA-DIHYDROURIDINE(47) SYNTHASE [NAD(P)(+)]-LIKE"/>
    <property type="match status" value="1"/>
</dbReference>
<dbReference type="EC" id="1.3.1.-" evidence="12"/>
<reference evidence="17" key="1">
    <citation type="submission" date="2017-04" db="EMBL/GenBank/DDBJ databases">
        <authorList>
            <person name="Bumgarner R.E."/>
            <person name="Fredricks D.N."/>
            <person name="Srinivasan S."/>
        </authorList>
    </citation>
    <scope>NUCLEOTIDE SEQUENCE [LARGE SCALE GENOMIC DNA]</scope>
    <source>
        <strain evidence="17">KA00405</strain>
    </source>
</reference>
<dbReference type="CDD" id="cd02801">
    <property type="entry name" value="DUS_like_FMN"/>
    <property type="match status" value="1"/>
</dbReference>
<comment type="cofactor">
    <cofactor evidence="1 12 14">
        <name>FMN</name>
        <dbReference type="ChEBI" id="CHEBI:58210"/>
    </cofactor>
</comment>
<keyword evidence="9 12" id="KW-0560">Oxidoreductase</keyword>
<dbReference type="Gene3D" id="1.10.1200.80">
    <property type="entry name" value="Putative flavin oxidoreducatase, domain 2"/>
    <property type="match status" value="1"/>
</dbReference>
<feature type="domain" description="DUS-like FMN-binding" evidence="15">
    <location>
        <begin position="40"/>
        <end position="358"/>
    </location>
</feature>
<gene>
    <name evidence="16" type="ORF">B7R76_03965</name>
</gene>
<sequence>MNGFVENKTWLHPIQLYANELRDRIDNTSNPVLSLPSNILLAPLAGASDLPFRHLCQTYGAGLTCTELVSARGLHYAGVAKSWRYLRLGEDETPRAIQLFGYDPTDFAAAIELILKTAELPRPDIIDINMGCPVPKVTKTGAGSALMLRPELAAKIISACKNTLNGTDILVTCKFRRGYNKDSNIAAEFALAMAEAGAAMITVHGRTREQGYSGTADWECIAEVVEAVHGFLARNQYSPIPVIANGDIIDGPTARKALETTGADGVMIGRAALGHPWIFREITNYLQGLPKPEAPTRQEIAAAIWGQYQAYLSFYDETTATKELRKIIGWYLRGQPGAVEMRRLAVSVSNRDDVLALLRMWSGFLPH</sequence>
<dbReference type="NCBIfam" id="TIGR00737">
    <property type="entry name" value="nifR3_yhdG"/>
    <property type="match status" value="1"/>
</dbReference>
<comment type="caution">
    <text evidence="16">The sequence shown here is derived from an EMBL/GenBank/DDBJ whole genome shotgun (WGS) entry which is preliminary data.</text>
</comment>